<proteinExistence type="predicted"/>
<organism evidence="1">
    <name type="scientific">marine sediment metagenome</name>
    <dbReference type="NCBI Taxonomy" id="412755"/>
    <lineage>
        <taxon>unclassified sequences</taxon>
        <taxon>metagenomes</taxon>
        <taxon>ecological metagenomes</taxon>
    </lineage>
</organism>
<comment type="caution">
    <text evidence="1">The sequence shown here is derived from an EMBL/GenBank/DDBJ whole genome shotgun (WGS) entry which is preliminary data.</text>
</comment>
<reference evidence="1" key="1">
    <citation type="journal article" date="2015" name="Nature">
        <title>Complex archaea that bridge the gap between prokaryotes and eukaryotes.</title>
        <authorList>
            <person name="Spang A."/>
            <person name="Saw J.H."/>
            <person name="Jorgensen S.L."/>
            <person name="Zaremba-Niedzwiedzka K."/>
            <person name="Martijn J."/>
            <person name="Lind A.E."/>
            <person name="van Eijk R."/>
            <person name="Schleper C."/>
            <person name="Guy L."/>
            <person name="Ettema T.J."/>
        </authorList>
    </citation>
    <scope>NUCLEOTIDE SEQUENCE</scope>
</reference>
<evidence type="ECO:0000313" key="1">
    <source>
        <dbReference type="EMBL" id="KKN50577.1"/>
    </source>
</evidence>
<gene>
    <name evidence="1" type="ORF">LCGC14_0631270</name>
</gene>
<dbReference type="InterPro" id="IPR057378">
    <property type="entry name" value="Pre_tape_measure"/>
</dbReference>
<dbReference type="AlphaFoldDB" id="A0A0F9RLA5"/>
<dbReference type="EMBL" id="LAZR01001106">
    <property type="protein sequence ID" value="KKN50577.1"/>
    <property type="molecule type" value="Genomic_DNA"/>
</dbReference>
<dbReference type="Pfam" id="PF23789">
    <property type="entry name" value="Pre_tape_measure"/>
    <property type="match status" value="1"/>
</dbReference>
<name>A0A0F9RLA5_9ZZZZ</name>
<accession>A0A0F9RLA5</accession>
<sequence>MGILSEVAVATDTVILNKDGDKGEVRGLSLTDIGQLMKDHLKEVSQLFEGRIKIEEVATQWPVFAARIIALAMDEPDAWEQAQKLNATTQIDALMKIWDLTIIDEDILGKAYSRLTSILSRQVVQASPELNKPTGKKTSSRRPKS</sequence>
<protein>
    <submittedName>
        <fullName evidence="1">Uncharacterized protein</fullName>
    </submittedName>
</protein>